<dbReference type="PRINTS" id="PR00421">
    <property type="entry name" value="THIOREDOXIN"/>
</dbReference>
<sequence length="105" mass="11400">MAIVSVSDQSFKNEVESGGTVLVDFWAPWCGPCKMIAPVLEDLDKEVGEQLKIAKVNVDDNPESASRFGVMSIPTLIVFKDGQPVDKVVGFQPKDALKSVVGRHL</sequence>
<feature type="disulfide bond" description="Redox-active" evidence="10">
    <location>
        <begin position="30"/>
        <end position="33"/>
    </location>
</feature>
<dbReference type="GO" id="GO:0005829">
    <property type="term" value="C:cytosol"/>
    <property type="evidence" value="ECO:0007669"/>
    <property type="project" value="TreeGrafter"/>
</dbReference>
<dbReference type="InterPro" id="IPR036249">
    <property type="entry name" value="Thioredoxin-like_sf"/>
</dbReference>
<evidence type="ECO:0000256" key="8">
    <source>
        <dbReference type="PIRNR" id="PIRNR000077"/>
    </source>
</evidence>
<dbReference type="RefSeq" id="WP_120746794.1">
    <property type="nucleotide sequence ID" value="NZ_RBAH01000005.1"/>
</dbReference>
<feature type="site" description="Deprotonates C-terminal active site Cys" evidence="9">
    <location>
        <position position="24"/>
    </location>
</feature>
<dbReference type="CDD" id="cd02947">
    <property type="entry name" value="TRX_family"/>
    <property type="match status" value="1"/>
</dbReference>
<comment type="similarity">
    <text evidence="1 8">Belongs to the thioredoxin family.</text>
</comment>
<dbReference type="EMBL" id="RBAH01000005">
    <property type="protein sequence ID" value="RKN85142.1"/>
    <property type="molecule type" value="Genomic_DNA"/>
</dbReference>
<dbReference type="PROSITE" id="PS00194">
    <property type="entry name" value="THIOREDOXIN_1"/>
    <property type="match status" value="1"/>
</dbReference>
<protein>
    <recommendedName>
        <fullName evidence="2 7">Thioredoxin</fullName>
    </recommendedName>
</protein>
<comment type="caution">
    <text evidence="12">The sequence shown here is derived from an EMBL/GenBank/DDBJ whole genome shotgun (WGS) entry which is preliminary data.</text>
</comment>
<evidence type="ECO:0000256" key="5">
    <source>
        <dbReference type="ARBA" id="ARBA00023157"/>
    </source>
</evidence>
<evidence type="ECO:0000313" key="13">
    <source>
        <dbReference type="Proteomes" id="UP000282311"/>
    </source>
</evidence>
<reference evidence="12 13" key="1">
    <citation type="journal article" date="2007" name="Int. J. Syst. Evol. Microbiol.">
        <title>Paenibacillus ginsengarvi sp. nov., isolated from soil from ginseng cultivation.</title>
        <authorList>
            <person name="Yoon M.H."/>
            <person name="Ten L.N."/>
            <person name="Im W.T."/>
        </authorList>
    </citation>
    <scope>NUCLEOTIDE SEQUENCE [LARGE SCALE GENOMIC DNA]</scope>
    <source>
        <strain evidence="12 13">KCTC 13059</strain>
    </source>
</reference>
<evidence type="ECO:0000256" key="10">
    <source>
        <dbReference type="PIRSR" id="PIRSR000077-4"/>
    </source>
</evidence>
<evidence type="ECO:0000259" key="11">
    <source>
        <dbReference type="PROSITE" id="PS51352"/>
    </source>
</evidence>
<dbReference type="FunFam" id="3.40.30.10:FF:000001">
    <property type="entry name" value="Thioredoxin"/>
    <property type="match status" value="1"/>
</dbReference>
<evidence type="ECO:0000256" key="3">
    <source>
        <dbReference type="ARBA" id="ARBA00022448"/>
    </source>
</evidence>
<dbReference type="PROSITE" id="PS51352">
    <property type="entry name" value="THIOREDOXIN_2"/>
    <property type="match status" value="1"/>
</dbReference>
<dbReference type="PIRSF" id="PIRSF000077">
    <property type="entry name" value="Thioredoxin"/>
    <property type="match status" value="1"/>
</dbReference>
<dbReference type="GO" id="GO:0015035">
    <property type="term" value="F:protein-disulfide reductase activity"/>
    <property type="evidence" value="ECO:0007669"/>
    <property type="project" value="UniProtKB-UniRule"/>
</dbReference>
<feature type="site" description="Contributes to redox potential value" evidence="9">
    <location>
        <position position="31"/>
    </location>
</feature>
<keyword evidence="6 10" id="KW-0676">Redox-active center</keyword>
<dbReference type="Gene3D" id="3.40.30.10">
    <property type="entry name" value="Glutaredoxin"/>
    <property type="match status" value="1"/>
</dbReference>
<keyword evidence="5 10" id="KW-1015">Disulfide bond</keyword>
<dbReference type="SUPFAM" id="SSF52833">
    <property type="entry name" value="Thioredoxin-like"/>
    <property type="match status" value="1"/>
</dbReference>
<evidence type="ECO:0000256" key="1">
    <source>
        <dbReference type="ARBA" id="ARBA00008987"/>
    </source>
</evidence>
<evidence type="ECO:0000256" key="9">
    <source>
        <dbReference type="PIRSR" id="PIRSR000077-1"/>
    </source>
</evidence>
<dbReference type="AlphaFoldDB" id="A0A3B0CIW7"/>
<evidence type="ECO:0000256" key="4">
    <source>
        <dbReference type="ARBA" id="ARBA00022982"/>
    </source>
</evidence>
<feature type="active site" description="Nucleophile" evidence="9">
    <location>
        <position position="33"/>
    </location>
</feature>
<organism evidence="12 13">
    <name type="scientific">Paenibacillus ginsengarvi</name>
    <dbReference type="NCBI Taxonomy" id="400777"/>
    <lineage>
        <taxon>Bacteria</taxon>
        <taxon>Bacillati</taxon>
        <taxon>Bacillota</taxon>
        <taxon>Bacilli</taxon>
        <taxon>Bacillales</taxon>
        <taxon>Paenibacillaceae</taxon>
        <taxon>Paenibacillus</taxon>
    </lineage>
</organism>
<keyword evidence="4" id="KW-0249">Electron transport</keyword>
<feature type="site" description="Contributes to redox potential value" evidence="9">
    <location>
        <position position="32"/>
    </location>
</feature>
<dbReference type="GO" id="GO:0045454">
    <property type="term" value="P:cell redox homeostasis"/>
    <property type="evidence" value="ECO:0007669"/>
    <property type="project" value="TreeGrafter"/>
</dbReference>
<name>A0A3B0CIW7_9BACL</name>
<evidence type="ECO:0000256" key="2">
    <source>
        <dbReference type="ARBA" id="ARBA00020570"/>
    </source>
</evidence>
<dbReference type="NCBIfam" id="TIGR01068">
    <property type="entry name" value="thioredoxin"/>
    <property type="match status" value="1"/>
</dbReference>
<dbReference type="InterPro" id="IPR017937">
    <property type="entry name" value="Thioredoxin_CS"/>
</dbReference>
<evidence type="ECO:0000256" key="6">
    <source>
        <dbReference type="ARBA" id="ARBA00023284"/>
    </source>
</evidence>
<proteinExistence type="inferred from homology"/>
<accession>A0A3B0CIW7</accession>
<gene>
    <name evidence="12" type="primary">trxA</name>
    <name evidence="12" type="ORF">D7M11_08610</name>
</gene>
<evidence type="ECO:0000256" key="7">
    <source>
        <dbReference type="NCBIfam" id="TIGR01068"/>
    </source>
</evidence>
<dbReference type="PANTHER" id="PTHR45663">
    <property type="entry name" value="GEO12009P1"/>
    <property type="match status" value="1"/>
</dbReference>
<evidence type="ECO:0000313" key="12">
    <source>
        <dbReference type="EMBL" id="RKN85142.1"/>
    </source>
</evidence>
<dbReference type="InterPro" id="IPR013766">
    <property type="entry name" value="Thioredoxin_domain"/>
</dbReference>
<dbReference type="InterPro" id="IPR005746">
    <property type="entry name" value="Thioredoxin"/>
</dbReference>
<dbReference type="Pfam" id="PF00085">
    <property type="entry name" value="Thioredoxin"/>
    <property type="match status" value="1"/>
</dbReference>
<dbReference type="OrthoDB" id="9790390at2"/>
<keyword evidence="3" id="KW-0813">Transport</keyword>
<dbReference type="PANTHER" id="PTHR45663:SF11">
    <property type="entry name" value="GEO12009P1"/>
    <property type="match status" value="1"/>
</dbReference>
<feature type="domain" description="Thioredoxin" evidence="11">
    <location>
        <begin position="1"/>
        <end position="105"/>
    </location>
</feature>
<dbReference type="Proteomes" id="UP000282311">
    <property type="component" value="Unassembled WGS sequence"/>
</dbReference>
<keyword evidence="13" id="KW-1185">Reference proteome</keyword>
<feature type="active site" description="Nucleophile" evidence="9">
    <location>
        <position position="30"/>
    </location>
</feature>